<feature type="compositionally biased region" description="Basic residues" evidence="1">
    <location>
        <begin position="190"/>
        <end position="202"/>
    </location>
</feature>
<dbReference type="InterPro" id="IPR054722">
    <property type="entry name" value="PolX-like_BBD"/>
</dbReference>
<evidence type="ECO:0000256" key="1">
    <source>
        <dbReference type="SAM" id="MobiDB-lite"/>
    </source>
</evidence>
<dbReference type="Pfam" id="PF22936">
    <property type="entry name" value="Pol_BBD"/>
    <property type="match status" value="1"/>
</dbReference>
<dbReference type="PhylomeDB" id="T1IQX3"/>
<proteinExistence type="predicted"/>
<reference evidence="4" key="1">
    <citation type="submission" date="2011-05" db="EMBL/GenBank/DDBJ databases">
        <authorList>
            <person name="Richards S.R."/>
            <person name="Qu J."/>
            <person name="Jiang H."/>
            <person name="Jhangiani S.N."/>
            <person name="Agravi P."/>
            <person name="Goodspeed R."/>
            <person name="Gross S."/>
            <person name="Mandapat C."/>
            <person name="Jackson L."/>
            <person name="Mathew T."/>
            <person name="Pu L."/>
            <person name="Thornton R."/>
            <person name="Saada N."/>
            <person name="Wilczek-Boney K.B."/>
            <person name="Lee S."/>
            <person name="Kovar C."/>
            <person name="Wu Y."/>
            <person name="Scherer S.E."/>
            <person name="Worley K.C."/>
            <person name="Muzny D.M."/>
            <person name="Gibbs R."/>
        </authorList>
    </citation>
    <scope>NUCLEOTIDE SEQUENCE</scope>
    <source>
        <strain evidence="4">Brora</strain>
    </source>
</reference>
<evidence type="ECO:0000313" key="4">
    <source>
        <dbReference type="Proteomes" id="UP000014500"/>
    </source>
</evidence>
<dbReference type="EnsemblMetazoa" id="SMAR003452-RA">
    <property type="protein sequence ID" value="SMAR003452-PA"/>
    <property type="gene ID" value="SMAR003452"/>
</dbReference>
<dbReference type="AlphaFoldDB" id="T1IQX3"/>
<feature type="domain" description="Retrovirus-related Pol polyprotein from transposon TNT 1-94-like beta-barrel" evidence="2">
    <location>
        <begin position="18"/>
        <end position="66"/>
    </location>
</feature>
<accession>T1IQX3</accession>
<feature type="region of interest" description="Disordered" evidence="1">
    <location>
        <begin position="134"/>
        <end position="211"/>
    </location>
</feature>
<dbReference type="EMBL" id="AFFK01018410">
    <property type="status" value="NOT_ANNOTATED_CDS"/>
    <property type="molecule type" value="Genomic_DNA"/>
</dbReference>
<protein>
    <recommendedName>
        <fullName evidence="2">Retrovirus-related Pol polyprotein from transposon TNT 1-94-like beta-barrel domain-containing protein</fullName>
    </recommendedName>
</protein>
<evidence type="ECO:0000313" key="3">
    <source>
        <dbReference type="EnsemblMetazoa" id="SMAR003452-PA"/>
    </source>
</evidence>
<sequence>MVPQLSGNEAFQPAFGRRKINRMGKGDIILHTLVNGDLCECEFKQVYYAPNFQANLISVSKMDKTKCHIHIYNSSVNVYMKSVNEGLMIAKERDGLYFITNVQVVMSLKEGISLKTEIKTNKIKKSSIKPIQTELGESETENLSASDKTVKFSEPLTVKPDSKQNNCHEMFDSLQGVSDTSVRSSDKEKQRKKRQKNKIKRQQGKESLGNERTMANIKLWHSRMGHLNVKSLRKLGRDPNVFGLEDCDFADKYECTTCRGPSQLKHPLLKIKKNYQPIH</sequence>
<dbReference type="Proteomes" id="UP000014500">
    <property type="component" value="Unassembled WGS sequence"/>
</dbReference>
<keyword evidence="4" id="KW-1185">Reference proteome</keyword>
<name>T1IQX3_STRMM</name>
<dbReference type="HOGENOM" id="CLU_998592_0_0_1"/>
<reference evidence="3" key="2">
    <citation type="submission" date="2015-02" db="UniProtKB">
        <authorList>
            <consortium name="EnsemblMetazoa"/>
        </authorList>
    </citation>
    <scope>IDENTIFICATION</scope>
</reference>
<organism evidence="3 4">
    <name type="scientific">Strigamia maritima</name>
    <name type="common">European centipede</name>
    <name type="synonym">Geophilus maritimus</name>
    <dbReference type="NCBI Taxonomy" id="126957"/>
    <lineage>
        <taxon>Eukaryota</taxon>
        <taxon>Metazoa</taxon>
        <taxon>Ecdysozoa</taxon>
        <taxon>Arthropoda</taxon>
        <taxon>Myriapoda</taxon>
        <taxon>Chilopoda</taxon>
        <taxon>Pleurostigmophora</taxon>
        <taxon>Geophilomorpha</taxon>
        <taxon>Linotaeniidae</taxon>
        <taxon>Strigamia</taxon>
    </lineage>
</organism>
<evidence type="ECO:0000259" key="2">
    <source>
        <dbReference type="Pfam" id="PF22936"/>
    </source>
</evidence>